<accession>A0ABN8AHL7</accession>
<organism evidence="1 2">
    <name type="scientific">Candidatus Nitrotoga arctica</name>
    <dbReference type="NCBI Taxonomy" id="453162"/>
    <lineage>
        <taxon>Bacteria</taxon>
        <taxon>Pseudomonadati</taxon>
        <taxon>Pseudomonadota</taxon>
        <taxon>Betaproteobacteria</taxon>
        <taxon>Nitrosomonadales</taxon>
        <taxon>Gallionellaceae</taxon>
        <taxon>Candidatus Nitrotoga</taxon>
    </lineage>
</organism>
<evidence type="ECO:0000313" key="1">
    <source>
        <dbReference type="EMBL" id="CAG9932221.1"/>
    </source>
</evidence>
<dbReference type="Proteomes" id="UP000839052">
    <property type="component" value="Chromosome"/>
</dbReference>
<protein>
    <recommendedName>
        <fullName evidence="3">MJ0042 family finger-like domain-containing protein</fullName>
    </recommendedName>
</protein>
<dbReference type="EMBL" id="OU912926">
    <property type="protein sequence ID" value="CAG9932221.1"/>
    <property type="molecule type" value="Genomic_DNA"/>
</dbReference>
<reference evidence="1 2" key="1">
    <citation type="submission" date="2021-10" db="EMBL/GenBank/DDBJ databases">
        <authorList>
            <person name="Koch H."/>
        </authorList>
    </citation>
    <scope>NUCLEOTIDE SEQUENCE [LARGE SCALE GENOMIC DNA]</scope>
    <source>
        <strain evidence="1">6680</strain>
    </source>
</reference>
<proteinExistence type="predicted"/>
<keyword evidence="2" id="KW-1185">Reference proteome</keyword>
<gene>
    <name evidence="1" type="ORF">NTG6680_0968</name>
</gene>
<evidence type="ECO:0000313" key="2">
    <source>
        <dbReference type="Proteomes" id="UP000839052"/>
    </source>
</evidence>
<evidence type="ECO:0008006" key="3">
    <source>
        <dbReference type="Google" id="ProtNLM"/>
    </source>
</evidence>
<sequence length="83" mass="9566">MSLEFMLQEMLQQIYCRGGSEFVVEAYLIAWRSAIANFESPLPCPLCFMKGQIQRLNFLDDDSGVGSVRCARCRQYFLFINAK</sequence>
<name>A0ABN8AHL7_9PROT</name>